<dbReference type="EMBL" id="WHWC01000002">
    <property type="protein sequence ID" value="KAG8387477.1"/>
    <property type="molecule type" value="Genomic_DNA"/>
</dbReference>
<evidence type="ECO:0000313" key="2">
    <source>
        <dbReference type="EMBL" id="KAG8387477.1"/>
    </source>
</evidence>
<keyword evidence="3" id="KW-1185">Reference proteome</keyword>
<comment type="caution">
    <text evidence="2">The sequence shown here is derived from an EMBL/GenBank/DDBJ whole genome shotgun (WGS) entry which is preliminary data.</text>
</comment>
<feature type="signal peptide" evidence="1">
    <location>
        <begin position="1"/>
        <end position="22"/>
    </location>
</feature>
<evidence type="ECO:0000313" key="3">
    <source>
        <dbReference type="Proteomes" id="UP000826271"/>
    </source>
</evidence>
<evidence type="ECO:0000256" key="1">
    <source>
        <dbReference type="SAM" id="SignalP"/>
    </source>
</evidence>
<dbReference type="AlphaFoldDB" id="A0AAV6Y3B5"/>
<sequence length="178" mass="19413">MATRKVLIALFFFFFTLALANAEIRKVLKGSVICGFDCNHSSDLSGIQVLVKCDKVKKLAVTYTEEDGSFVTGLPSDSDELKSTNNPINCMAKIMGGPYQLYISSKNSITPIVEAKESSHFTTAKPLKFYKSCPLEGKCGGKDKGFASSKTVDLPLPREWGLAPSSYYIPFIPIIGIP</sequence>
<evidence type="ECO:0008006" key="4">
    <source>
        <dbReference type="Google" id="ProtNLM"/>
    </source>
</evidence>
<dbReference type="Proteomes" id="UP000826271">
    <property type="component" value="Unassembled WGS sequence"/>
</dbReference>
<name>A0AAV6Y3B5_9LAMI</name>
<proteinExistence type="predicted"/>
<organism evidence="2 3">
    <name type="scientific">Buddleja alternifolia</name>
    <dbReference type="NCBI Taxonomy" id="168488"/>
    <lineage>
        <taxon>Eukaryota</taxon>
        <taxon>Viridiplantae</taxon>
        <taxon>Streptophyta</taxon>
        <taxon>Embryophyta</taxon>
        <taxon>Tracheophyta</taxon>
        <taxon>Spermatophyta</taxon>
        <taxon>Magnoliopsida</taxon>
        <taxon>eudicotyledons</taxon>
        <taxon>Gunneridae</taxon>
        <taxon>Pentapetalae</taxon>
        <taxon>asterids</taxon>
        <taxon>lamiids</taxon>
        <taxon>Lamiales</taxon>
        <taxon>Scrophulariaceae</taxon>
        <taxon>Buddlejeae</taxon>
        <taxon>Buddleja</taxon>
    </lineage>
</organism>
<reference evidence="2" key="1">
    <citation type="submission" date="2019-10" db="EMBL/GenBank/DDBJ databases">
        <authorList>
            <person name="Zhang R."/>
            <person name="Pan Y."/>
            <person name="Wang J."/>
            <person name="Ma R."/>
            <person name="Yu S."/>
        </authorList>
    </citation>
    <scope>NUCLEOTIDE SEQUENCE</scope>
    <source>
        <strain evidence="2">LA-IB0</strain>
        <tissue evidence="2">Leaf</tissue>
    </source>
</reference>
<gene>
    <name evidence="2" type="ORF">BUALT_Bualt02G0025300</name>
</gene>
<keyword evidence="1" id="KW-0732">Signal</keyword>
<protein>
    <recommendedName>
        <fullName evidence="4">Pollen Ole e 1 allergen and extensin family protein</fullName>
    </recommendedName>
</protein>
<feature type="chain" id="PRO_5044012021" description="Pollen Ole e 1 allergen and extensin family protein" evidence="1">
    <location>
        <begin position="23"/>
        <end position="178"/>
    </location>
</feature>
<accession>A0AAV6Y3B5</accession>